<dbReference type="GO" id="GO:0008773">
    <property type="term" value="F:[protein-PII] uridylyltransferase activity"/>
    <property type="evidence" value="ECO:0007669"/>
    <property type="project" value="InterPro"/>
</dbReference>
<dbReference type="InterPro" id="IPR018821">
    <property type="entry name" value="DUF294_put_nucleoTrafse_sb-bd"/>
</dbReference>
<dbReference type="CDD" id="cd05401">
    <property type="entry name" value="NT_GlnE_GlnD_like"/>
    <property type="match status" value="1"/>
</dbReference>
<feature type="domain" description="CBS" evidence="3">
    <location>
        <begin position="78"/>
        <end position="134"/>
    </location>
</feature>
<dbReference type="InterPro" id="IPR046342">
    <property type="entry name" value="CBS_dom_sf"/>
</dbReference>
<name>H6SL40_PARPM</name>
<dbReference type="CDD" id="cd04587">
    <property type="entry name" value="CBS_pair_CAP-ED_NT_Pol-beta-like_DUF294_assoc"/>
    <property type="match status" value="1"/>
</dbReference>
<dbReference type="PROSITE" id="PS51371">
    <property type="entry name" value="CBS"/>
    <property type="match status" value="2"/>
</dbReference>
<organism evidence="4 5">
    <name type="scientific">Pararhodospirillum photometricum DSM 122</name>
    <dbReference type="NCBI Taxonomy" id="1150469"/>
    <lineage>
        <taxon>Bacteria</taxon>
        <taxon>Pseudomonadati</taxon>
        <taxon>Pseudomonadota</taxon>
        <taxon>Alphaproteobacteria</taxon>
        <taxon>Rhodospirillales</taxon>
        <taxon>Rhodospirillaceae</taxon>
        <taxon>Pararhodospirillum</taxon>
    </lineage>
</organism>
<evidence type="ECO:0000256" key="2">
    <source>
        <dbReference type="PROSITE-ProRule" id="PRU00703"/>
    </source>
</evidence>
<dbReference type="RefSeq" id="WP_014415339.1">
    <property type="nucleotide sequence ID" value="NC_017059.1"/>
</dbReference>
<keyword evidence="1" id="KW-0677">Repeat</keyword>
<dbReference type="EMBL" id="HE663493">
    <property type="protein sequence ID" value="CCG08705.1"/>
    <property type="molecule type" value="Genomic_DNA"/>
</dbReference>
<reference evidence="4 5" key="1">
    <citation type="submission" date="2012-02" db="EMBL/GenBank/DDBJ databases">
        <title>Shotgun genome sequence of Phaeospirillum photometricum DSM 122.</title>
        <authorList>
            <person name="Duquesne K."/>
            <person name="Sturgis J."/>
        </authorList>
    </citation>
    <scope>NUCLEOTIDE SEQUENCE [LARGE SCALE GENOMIC DNA]</scope>
    <source>
        <strain evidence="5">DSM122</strain>
    </source>
</reference>
<dbReference type="STRING" id="1150469.RSPPHO_02079"/>
<evidence type="ECO:0000256" key="1">
    <source>
        <dbReference type="ARBA" id="ARBA00022737"/>
    </source>
</evidence>
<dbReference type="Gene3D" id="3.10.580.10">
    <property type="entry name" value="CBS-domain"/>
    <property type="match status" value="1"/>
</dbReference>
<dbReference type="Proteomes" id="UP000033220">
    <property type="component" value="Chromosome DSM 122"/>
</dbReference>
<dbReference type="PANTHER" id="PTHR48108:SF31">
    <property type="entry name" value="CBS DOMAIN AND CYCLIC NUCLEOTIDE-REGULATED NUCLEOTIDYLTRANSFERASE"/>
    <property type="match status" value="1"/>
</dbReference>
<evidence type="ECO:0000313" key="4">
    <source>
        <dbReference type="EMBL" id="CCG08705.1"/>
    </source>
</evidence>
<evidence type="ECO:0000313" key="5">
    <source>
        <dbReference type="Proteomes" id="UP000033220"/>
    </source>
</evidence>
<proteinExistence type="predicted"/>
<dbReference type="PANTHER" id="PTHR48108">
    <property type="entry name" value="CBS DOMAIN-CONTAINING PROTEIN CBSX2, CHLOROPLASTIC"/>
    <property type="match status" value="1"/>
</dbReference>
<dbReference type="Pfam" id="PF00571">
    <property type="entry name" value="CBS"/>
    <property type="match status" value="2"/>
</dbReference>
<accession>H6SL40</accession>
<sequence length="475" mass="51950">MNQQTPLRARVFRGVRPPVTLPPDASVREAARVMRDERVSCILVTAAGTLTGIFTDRDLRNRVVAADLDGTTPIAQVMSPGPVSLEARASAFDAMLLMSRHNIRHLPVTRDGVLEGCITTTNLVRLQAPSAVYLVGDLHKQETAEGMAAVLRPLPELVWRLADAGLSASNIGHVVSALTDAATVRLVRLAEKALGPAPVPYAWAAAGSQGRQEQTAFSDQDNCLILDDTYDEAVHGAYFTAFTRFVCDGLNVCGYVHCPGGTMAMTPTWRLPVREWKALFRRWVEEPDPKALMLSSIFFDLRLVRGPKALFEAVQGPALERARQNRAFLAHLARHALGHQPPLGFFRHLVLERGGENANKLDLKHKGLIPIIDLARVHALAAGVAAVNTQERLDLVRERGGLSPEGAANLRDALEFIALTRVRHQARRSREGQALDNFLAPADLSPLERSYLKDAFGVVKTMQSALAHVFQVGRL</sequence>
<dbReference type="Pfam" id="PF03445">
    <property type="entry name" value="DUF294"/>
    <property type="match status" value="1"/>
</dbReference>
<dbReference type="AlphaFoldDB" id="H6SL40"/>
<dbReference type="InterPro" id="IPR051462">
    <property type="entry name" value="CBS_domain-containing"/>
</dbReference>
<dbReference type="HOGENOM" id="CLU_027866_1_0_5"/>
<keyword evidence="4" id="KW-0808">Transferase</keyword>
<dbReference type="InterPro" id="IPR000644">
    <property type="entry name" value="CBS_dom"/>
</dbReference>
<evidence type="ECO:0000259" key="3">
    <source>
        <dbReference type="PROSITE" id="PS51371"/>
    </source>
</evidence>
<keyword evidence="5" id="KW-1185">Reference proteome</keyword>
<dbReference type="KEGG" id="rpm:RSPPHO_02079"/>
<keyword evidence="2" id="KW-0129">CBS domain</keyword>
<dbReference type="eggNOG" id="COG2905">
    <property type="taxonomic scope" value="Bacteria"/>
</dbReference>
<dbReference type="InterPro" id="IPR005105">
    <property type="entry name" value="GlnD_Uridyltrans_N"/>
</dbReference>
<dbReference type="SMART" id="SM00116">
    <property type="entry name" value="CBS"/>
    <property type="match status" value="2"/>
</dbReference>
<dbReference type="PATRIC" id="fig|1150469.3.peg.2342"/>
<dbReference type="Pfam" id="PF10335">
    <property type="entry name" value="DUF294_C"/>
    <property type="match status" value="1"/>
</dbReference>
<feature type="domain" description="CBS" evidence="3">
    <location>
        <begin position="14"/>
        <end position="70"/>
    </location>
</feature>
<protein>
    <submittedName>
        <fullName evidence="4">Nucleotidyltransferase</fullName>
    </submittedName>
</protein>
<gene>
    <name evidence="4" type="ORF">RSPPHO_02079</name>
</gene>
<dbReference type="SUPFAM" id="SSF54631">
    <property type="entry name" value="CBS-domain pair"/>
    <property type="match status" value="1"/>
</dbReference>